<evidence type="ECO:0000313" key="3">
    <source>
        <dbReference type="Proteomes" id="UP001165289"/>
    </source>
</evidence>
<evidence type="ECO:0000256" key="1">
    <source>
        <dbReference type="SAM" id="SignalP"/>
    </source>
</evidence>
<proteinExistence type="predicted"/>
<feature type="chain" id="PRO_5044012174" evidence="1">
    <location>
        <begin position="19"/>
        <end position="169"/>
    </location>
</feature>
<gene>
    <name evidence="2" type="ORF">LOD99_5955</name>
</gene>
<organism evidence="2 3">
    <name type="scientific">Oopsacas minuta</name>
    <dbReference type="NCBI Taxonomy" id="111878"/>
    <lineage>
        <taxon>Eukaryota</taxon>
        <taxon>Metazoa</taxon>
        <taxon>Porifera</taxon>
        <taxon>Hexactinellida</taxon>
        <taxon>Hexasterophora</taxon>
        <taxon>Lyssacinosida</taxon>
        <taxon>Leucopsacidae</taxon>
        <taxon>Oopsacas</taxon>
    </lineage>
</organism>
<name>A0AAV7JPJ7_9METZ</name>
<protein>
    <submittedName>
        <fullName evidence="2">Uncharacterized protein</fullName>
    </submittedName>
</protein>
<comment type="caution">
    <text evidence="2">The sequence shown here is derived from an EMBL/GenBank/DDBJ whole genome shotgun (WGS) entry which is preliminary data.</text>
</comment>
<keyword evidence="3" id="KW-1185">Reference proteome</keyword>
<sequence>MNYFGIILTVCLLNTVFTQEVKKVRDCVWATSDLTLDLTDLYFFEYFNHNNPGTFRYYPCKVYSNWDPSVCTIGNNPALCQKYQGPTHLIGNQSQLVVTLVKPYTFELMYFGGNNNRKGIVTITCFQDDDVFYFDYEVFPIYHFSMSVKTACKTYGRVGEYQTDSRKEL</sequence>
<keyword evidence="1" id="KW-0732">Signal</keyword>
<reference evidence="2 3" key="1">
    <citation type="journal article" date="2023" name="BMC Biol.">
        <title>The compact genome of the sponge Oopsacas minuta (Hexactinellida) is lacking key metazoan core genes.</title>
        <authorList>
            <person name="Santini S."/>
            <person name="Schenkelaars Q."/>
            <person name="Jourda C."/>
            <person name="Duchesne M."/>
            <person name="Belahbib H."/>
            <person name="Rocher C."/>
            <person name="Selva M."/>
            <person name="Riesgo A."/>
            <person name="Vervoort M."/>
            <person name="Leys S.P."/>
            <person name="Kodjabachian L."/>
            <person name="Le Bivic A."/>
            <person name="Borchiellini C."/>
            <person name="Claverie J.M."/>
            <person name="Renard E."/>
        </authorList>
    </citation>
    <scope>NUCLEOTIDE SEQUENCE [LARGE SCALE GENOMIC DNA]</scope>
    <source>
        <strain evidence="2">SPO-2</strain>
    </source>
</reference>
<dbReference type="Proteomes" id="UP001165289">
    <property type="component" value="Unassembled WGS sequence"/>
</dbReference>
<accession>A0AAV7JPJ7</accession>
<dbReference type="AlphaFoldDB" id="A0AAV7JPJ7"/>
<dbReference type="EMBL" id="JAKMXF010000312">
    <property type="protein sequence ID" value="KAI6650276.1"/>
    <property type="molecule type" value="Genomic_DNA"/>
</dbReference>
<evidence type="ECO:0000313" key="2">
    <source>
        <dbReference type="EMBL" id="KAI6650276.1"/>
    </source>
</evidence>
<feature type="signal peptide" evidence="1">
    <location>
        <begin position="1"/>
        <end position="18"/>
    </location>
</feature>